<organism evidence="2 3">
    <name type="scientific">Uliginosibacterium aquaticum</name>
    <dbReference type="NCBI Taxonomy" id="2731212"/>
    <lineage>
        <taxon>Bacteria</taxon>
        <taxon>Pseudomonadati</taxon>
        <taxon>Pseudomonadota</taxon>
        <taxon>Betaproteobacteria</taxon>
        <taxon>Rhodocyclales</taxon>
        <taxon>Zoogloeaceae</taxon>
        <taxon>Uliginosibacterium</taxon>
    </lineage>
</organism>
<accession>A0ABX2IE16</accession>
<sequence>MHDLLRTRTARWALLAAWLSASFGGLLYVEYEAALRGILCRVATG</sequence>
<protein>
    <submittedName>
        <fullName evidence="2">Uncharacterized protein</fullName>
    </submittedName>
</protein>
<comment type="caution">
    <text evidence="2">The sequence shown here is derived from an EMBL/GenBank/DDBJ whole genome shotgun (WGS) entry which is preliminary data.</text>
</comment>
<keyword evidence="1" id="KW-1133">Transmembrane helix</keyword>
<evidence type="ECO:0000313" key="3">
    <source>
        <dbReference type="Proteomes" id="UP000778523"/>
    </source>
</evidence>
<dbReference type="RefSeq" id="WP_170020864.1">
    <property type="nucleotide sequence ID" value="NZ_JABCSC020000001.1"/>
</dbReference>
<keyword evidence="3" id="KW-1185">Reference proteome</keyword>
<reference evidence="2 3" key="1">
    <citation type="submission" date="2020-06" db="EMBL/GenBank/DDBJ databases">
        <title>Draft genome of Uliginosibacterium sp. IMCC34675.</title>
        <authorList>
            <person name="Song J."/>
        </authorList>
    </citation>
    <scope>NUCLEOTIDE SEQUENCE [LARGE SCALE GENOMIC DNA]</scope>
    <source>
        <strain evidence="2 3">IMCC34675</strain>
    </source>
</reference>
<name>A0ABX2IE16_9RHOO</name>
<feature type="transmembrane region" description="Helical" evidence="1">
    <location>
        <begin position="12"/>
        <end position="29"/>
    </location>
</feature>
<keyword evidence="1" id="KW-0812">Transmembrane</keyword>
<evidence type="ECO:0000313" key="2">
    <source>
        <dbReference type="EMBL" id="NSL54337.1"/>
    </source>
</evidence>
<proteinExistence type="predicted"/>
<dbReference type="EMBL" id="JABCSC020000001">
    <property type="protein sequence ID" value="NSL54337.1"/>
    <property type="molecule type" value="Genomic_DNA"/>
</dbReference>
<evidence type="ECO:0000256" key="1">
    <source>
        <dbReference type="SAM" id="Phobius"/>
    </source>
</evidence>
<dbReference type="Proteomes" id="UP000778523">
    <property type="component" value="Unassembled WGS sequence"/>
</dbReference>
<gene>
    <name evidence="2" type="ORF">HJ583_004800</name>
</gene>
<keyword evidence="1" id="KW-0472">Membrane</keyword>